<evidence type="ECO:0000313" key="2">
    <source>
        <dbReference type="RefSeq" id="XP_015081867.1"/>
    </source>
</evidence>
<reference evidence="1" key="1">
    <citation type="journal article" date="2014" name="Nat. Genet.">
        <title>The genome of the stress-tolerant wild tomato species Solanum pennellii.</title>
        <authorList>
            <person name="Bolger A."/>
            <person name="Scossa F."/>
            <person name="Bolger M.E."/>
            <person name="Lanz C."/>
            <person name="Maumus F."/>
            <person name="Tohge T."/>
            <person name="Quesneville H."/>
            <person name="Alseekh S."/>
            <person name="Sorensen I."/>
            <person name="Lichtenstein G."/>
            <person name="Fich E.A."/>
            <person name="Conte M."/>
            <person name="Keller H."/>
            <person name="Schneeberger K."/>
            <person name="Schwacke R."/>
            <person name="Ofner I."/>
            <person name="Vrebalov J."/>
            <person name="Xu Y."/>
            <person name="Osorio S."/>
            <person name="Aflitos S.A."/>
            <person name="Schijlen E."/>
            <person name="Jimenez-Gomez J.M."/>
            <person name="Ryngajllo M."/>
            <person name="Kimura S."/>
            <person name="Kumar R."/>
            <person name="Koenig D."/>
            <person name="Headland L.R."/>
            <person name="Maloof J.N."/>
            <person name="Sinha N."/>
            <person name="van Ham R.C."/>
            <person name="Lankhorst R.K."/>
            <person name="Mao L."/>
            <person name="Vogel A."/>
            <person name="Arsova B."/>
            <person name="Panstruga R."/>
            <person name="Fei Z."/>
            <person name="Rose J.K."/>
            <person name="Zamir D."/>
            <person name="Carrari F."/>
            <person name="Giovannoni J.J."/>
            <person name="Weigel D."/>
            <person name="Usadel B."/>
            <person name="Fernie A.R."/>
        </authorList>
    </citation>
    <scope>NUCLEOTIDE SEQUENCE [LARGE SCALE GENOMIC DNA]</scope>
    <source>
        <strain evidence="1">cv. LA0716</strain>
    </source>
</reference>
<accession>A0ABM1H8C1</accession>
<evidence type="ECO:0000313" key="1">
    <source>
        <dbReference type="Proteomes" id="UP000694930"/>
    </source>
</evidence>
<protein>
    <submittedName>
        <fullName evidence="2">Uncharacterized protein LOC107025614</fullName>
    </submittedName>
</protein>
<dbReference type="PANTHER" id="PTHR37611">
    <property type="entry name" value="VIRUS-SPECIFIC-SIGNALING-PATHWAY REGULATED PROTEIN-RELATED"/>
    <property type="match status" value="1"/>
</dbReference>
<dbReference type="PANTHER" id="PTHR37611:SF4">
    <property type="entry name" value="OS06G0538400 PROTEIN"/>
    <property type="match status" value="1"/>
</dbReference>
<dbReference type="Proteomes" id="UP000694930">
    <property type="component" value="Chromosome 7"/>
</dbReference>
<sequence>MANLLAVENWTLIDGCDELSNFDVSQIDGDIVMSLLDDMHGDDHHDDERLTSVIRSLEAEIDQSQSRSTINNVVSELIVRVHDHDSFQDKQKRNYDGDNLQSRNIIGHQYQNKDFVESNDLDFSWMEMEMEMASSYPSGDINLWYLNNNCEQDYKEVAGGISGYSDTIFFEENDYHSLWQEQNV</sequence>
<keyword evidence="1" id="KW-1185">Reference proteome</keyword>
<proteinExistence type="predicted"/>
<dbReference type="RefSeq" id="XP_015081867.1">
    <property type="nucleotide sequence ID" value="XM_015226381.2"/>
</dbReference>
<gene>
    <name evidence="2" type="primary">LOC107025614</name>
</gene>
<name>A0ABM1H8C1_SOLPN</name>
<reference evidence="2" key="2">
    <citation type="submission" date="2025-08" db="UniProtKB">
        <authorList>
            <consortium name="RefSeq"/>
        </authorList>
    </citation>
    <scope>IDENTIFICATION</scope>
</reference>
<organism evidence="1 2">
    <name type="scientific">Solanum pennellii</name>
    <name type="common">Tomato</name>
    <name type="synonym">Lycopersicon pennellii</name>
    <dbReference type="NCBI Taxonomy" id="28526"/>
    <lineage>
        <taxon>Eukaryota</taxon>
        <taxon>Viridiplantae</taxon>
        <taxon>Streptophyta</taxon>
        <taxon>Embryophyta</taxon>
        <taxon>Tracheophyta</taxon>
        <taxon>Spermatophyta</taxon>
        <taxon>Magnoliopsida</taxon>
        <taxon>eudicotyledons</taxon>
        <taxon>Gunneridae</taxon>
        <taxon>Pentapetalae</taxon>
        <taxon>asterids</taxon>
        <taxon>lamiids</taxon>
        <taxon>Solanales</taxon>
        <taxon>Solanaceae</taxon>
        <taxon>Solanoideae</taxon>
        <taxon>Solaneae</taxon>
        <taxon>Solanum</taxon>
        <taxon>Solanum subgen. Lycopersicon</taxon>
    </lineage>
</organism>
<dbReference type="GeneID" id="107025614"/>